<dbReference type="AlphaFoldDB" id="A0A2Z2MWD4"/>
<reference evidence="1 2" key="1">
    <citation type="submission" date="2016-04" db="EMBL/GenBank/DDBJ databases">
        <title>Complete genome sequence of Thermococcus radiotolerans type strain EJ2.</title>
        <authorList>
            <person name="Oger P.M."/>
        </authorList>
    </citation>
    <scope>NUCLEOTIDE SEQUENCE [LARGE SCALE GENOMIC DNA]</scope>
    <source>
        <strain evidence="1 2">EJ2</strain>
    </source>
</reference>
<accession>A0A2Z2MWD4</accession>
<gene>
    <name evidence="1" type="ORF">A3L10_00775</name>
</gene>
<dbReference type="KEGG" id="trl:A3L10_00775"/>
<sequence>MVPKKVLIVTLVVLAVVLILPKGVLIKIDPADINPNDLGTSDFFPCPPDLQVKAEYYQYQLDHFVNFTLAHEESGRANITLEGVSGKHICIPEGIFVYSYYLGDPAVGINAALFDYNLSLKWWRHFQIVDNRIYVTLGYYSVGTFSGETKAFLYLISGDDVKRKEVANIEGHPLGVRLPLDINEKYVAVAYYLHDEIGNERNGVCVFTSGGLIKIACKEFEEWERPVNVKLEGDIVYVQTTKGVKAYKIISLW</sequence>
<protein>
    <submittedName>
        <fullName evidence="1">Uncharacterized protein</fullName>
    </submittedName>
</protein>
<proteinExistence type="predicted"/>
<organism evidence="1 2">
    <name type="scientific">Thermococcus radiotolerans</name>
    <dbReference type="NCBI Taxonomy" id="187880"/>
    <lineage>
        <taxon>Archaea</taxon>
        <taxon>Methanobacteriati</taxon>
        <taxon>Methanobacteriota</taxon>
        <taxon>Thermococci</taxon>
        <taxon>Thermococcales</taxon>
        <taxon>Thermococcaceae</taxon>
        <taxon>Thermococcus</taxon>
    </lineage>
</organism>
<dbReference type="Proteomes" id="UP000250085">
    <property type="component" value="Chromosome"/>
</dbReference>
<name>A0A2Z2MWD4_9EURY</name>
<evidence type="ECO:0000313" key="2">
    <source>
        <dbReference type="Proteomes" id="UP000250085"/>
    </source>
</evidence>
<dbReference type="EMBL" id="CP015106">
    <property type="protein sequence ID" value="ASJ13731.1"/>
    <property type="molecule type" value="Genomic_DNA"/>
</dbReference>
<keyword evidence="2" id="KW-1185">Reference proteome</keyword>
<evidence type="ECO:0000313" key="1">
    <source>
        <dbReference type="EMBL" id="ASJ13731.1"/>
    </source>
</evidence>